<keyword evidence="5" id="KW-0234">DNA repair</keyword>
<accession>A0A7J6S1H8</accession>
<keyword evidence="4" id="KW-0233">DNA recombination</keyword>
<proteinExistence type="inferred from homology"/>
<evidence type="ECO:0000256" key="1">
    <source>
        <dbReference type="ARBA" id="ARBA00004123"/>
    </source>
</evidence>
<gene>
    <name evidence="9" type="ORF">FOZ62_028946</name>
</gene>
<evidence type="ECO:0000256" key="7">
    <source>
        <dbReference type="ARBA" id="ARBA00029496"/>
    </source>
</evidence>
<dbReference type="AlphaFoldDB" id="A0A7J6S1H8"/>
<dbReference type="Pfam" id="PF09494">
    <property type="entry name" value="Slx4"/>
    <property type="match status" value="1"/>
</dbReference>
<dbReference type="InterPro" id="IPR018574">
    <property type="entry name" value="Structure-sp_endonuc_su_Slx4"/>
</dbReference>
<sequence>YIEVGGAGALDDSPAVAEPPKRKRQKRSPKKTKEEKKREAEEKRRANKLALVHAIRKDTEMWQRMLLFETIDLTDLSTRLKEQVGDPGAIKQ</sequence>
<protein>
    <recommendedName>
        <fullName evidence="7">Structure-specific endonuclease subunit SLX4</fullName>
    </recommendedName>
</protein>
<feature type="compositionally biased region" description="Basic residues" evidence="8">
    <location>
        <begin position="21"/>
        <end position="30"/>
    </location>
</feature>
<comment type="similarity">
    <text evidence="2">Belongs to the SLX4 family.</text>
</comment>
<dbReference type="GO" id="GO:0006260">
    <property type="term" value="P:DNA replication"/>
    <property type="evidence" value="ECO:0007669"/>
    <property type="project" value="InterPro"/>
</dbReference>
<feature type="non-terminal residue" evidence="9">
    <location>
        <position position="1"/>
    </location>
</feature>
<comment type="caution">
    <text evidence="9">The sequence shown here is derived from an EMBL/GenBank/DDBJ whole genome shotgun (WGS) entry which is preliminary data.</text>
</comment>
<dbReference type="EMBL" id="JABANM010018295">
    <property type="protein sequence ID" value="KAF4726352.1"/>
    <property type="molecule type" value="Genomic_DNA"/>
</dbReference>
<evidence type="ECO:0000256" key="6">
    <source>
        <dbReference type="ARBA" id="ARBA00023242"/>
    </source>
</evidence>
<keyword evidence="3" id="KW-0227">DNA damage</keyword>
<evidence type="ECO:0000313" key="9">
    <source>
        <dbReference type="EMBL" id="KAF4726352.1"/>
    </source>
</evidence>
<dbReference type="Proteomes" id="UP000574390">
    <property type="component" value="Unassembled WGS sequence"/>
</dbReference>
<keyword evidence="6" id="KW-0539">Nucleus</keyword>
<evidence type="ECO:0000256" key="5">
    <source>
        <dbReference type="ARBA" id="ARBA00023204"/>
    </source>
</evidence>
<name>A0A7J6S1H8_PEROL</name>
<reference evidence="9 10" key="1">
    <citation type="submission" date="2020-04" db="EMBL/GenBank/DDBJ databases">
        <title>Perkinsus olseni comparative genomics.</title>
        <authorList>
            <person name="Bogema D.R."/>
        </authorList>
    </citation>
    <scope>NUCLEOTIDE SEQUENCE [LARGE SCALE GENOMIC DNA]</scope>
    <source>
        <strain evidence="9">ATCC PRA-205</strain>
    </source>
</reference>
<evidence type="ECO:0000256" key="3">
    <source>
        <dbReference type="ARBA" id="ARBA00022763"/>
    </source>
</evidence>
<dbReference type="GO" id="GO:0033557">
    <property type="term" value="C:Slx1-Slx4 complex"/>
    <property type="evidence" value="ECO:0007669"/>
    <property type="project" value="InterPro"/>
</dbReference>
<evidence type="ECO:0000313" key="10">
    <source>
        <dbReference type="Proteomes" id="UP000574390"/>
    </source>
</evidence>
<comment type="subcellular location">
    <subcellularLocation>
        <location evidence="1">Nucleus</location>
    </subcellularLocation>
</comment>
<feature type="compositionally biased region" description="Basic and acidic residues" evidence="8">
    <location>
        <begin position="31"/>
        <end position="44"/>
    </location>
</feature>
<evidence type="ECO:0000256" key="8">
    <source>
        <dbReference type="SAM" id="MobiDB-lite"/>
    </source>
</evidence>
<evidence type="ECO:0000256" key="2">
    <source>
        <dbReference type="ARBA" id="ARBA00006661"/>
    </source>
</evidence>
<dbReference type="GO" id="GO:0006310">
    <property type="term" value="P:DNA recombination"/>
    <property type="evidence" value="ECO:0007669"/>
    <property type="project" value="UniProtKB-KW"/>
</dbReference>
<organism evidence="9 10">
    <name type="scientific">Perkinsus olseni</name>
    <name type="common">Perkinsus atlanticus</name>
    <dbReference type="NCBI Taxonomy" id="32597"/>
    <lineage>
        <taxon>Eukaryota</taxon>
        <taxon>Sar</taxon>
        <taxon>Alveolata</taxon>
        <taxon>Perkinsozoa</taxon>
        <taxon>Perkinsea</taxon>
        <taxon>Perkinsida</taxon>
        <taxon>Perkinsidae</taxon>
        <taxon>Perkinsus</taxon>
    </lineage>
</organism>
<dbReference type="GO" id="GO:0006281">
    <property type="term" value="P:DNA repair"/>
    <property type="evidence" value="ECO:0007669"/>
    <property type="project" value="UniProtKB-KW"/>
</dbReference>
<evidence type="ECO:0000256" key="4">
    <source>
        <dbReference type="ARBA" id="ARBA00023172"/>
    </source>
</evidence>
<feature type="region of interest" description="Disordered" evidence="8">
    <location>
        <begin position="1"/>
        <end position="46"/>
    </location>
</feature>